<dbReference type="AlphaFoldDB" id="A0A2P6TX23"/>
<comment type="caution">
    <text evidence="5">The sequence shown here is derived from an EMBL/GenBank/DDBJ whole genome shotgun (WGS) entry which is preliminary data.</text>
</comment>
<gene>
    <name evidence="5" type="ORF">C2E21_2850</name>
</gene>
<dbReference type="InterPro" id="IPR008922">
    <property type="entry name" value="Di-copper_centre_dom_sf"/>
</dbReference>
<dbReference type="PANTHER" id="PTHR11474">
    <property type="entry name" value="TYROSINASE FAMILY MEMBER"/>
    <property type="match status" value="1"/>
</dbReference>
<dbReference type="GO" id="GO:0016491">
    <property type="term" value="F:oxidoreductase activity"/>
    <property type="evidence" value="ECO:0007669"/>
    <property type="project" value="InterPro"/>
</dbReference>
<dbReference type="InterPro" id="IPR050316">
    <property type="entry name" value="Tyrosinase/Hemocyanin"/>
</dbReference>
<feature type="region of interest" description="Disordered" evidence="3">
    <location>
        <begin position="1"/>
        <end position="40"/>
    </location>
</feature>
<accession>A0A2P6TX23</accession>
<dbReference type="InterPro" id="IPR002227">
    <property type="entry name" value="Tyrosinase_Cu-bd"/>
</dbReference>
<evidence type="ECO:0000259" key="4">
    <source>
        <dbReference type="PROSITE" id="PS00497"/>
    </source>
</evidence>
<dbReference type="SUPFAM" id="SSF48056">
    <property type="entry name" value="Di-copper centre-containing domain"/>
    <property type="match status" value="1"/>
</dbReference>
<evidence type="ECO:0000256" key="2">
    <source>
        <dbReference type="ARBA" id="ARBA00023008"/>
    </source>
</evidence>
<keyword evidence="2" id="KW-0186">Copper</keyword>
<evidence type="ECO:0000313" key="5">
    <source>
        <dbReference type="EMBL" id="PRW58612.1"/>
    </source>
</evidence>
<sequence>MSTVAAPTRPSVASPAAADDQGTYAAPPPGPKRHPELDVPPAPLGLVALYDLWKKTTGTLSLDLKRRQGRPPARAQPTYFGQPPAPSGTYAAGGRGAYGGGYAAGGGSGYAAGSGGGGDLFDLPSMSFMDTGARIKVMRHVQFGPKVEVARPGGGTRQVPTLDLGVGLSFELDTAELQPQARLRFRDLASLRALPYPALKISKRLAWPESSWGVRLSYECPLEALTAFYRPPARLLLSIDNMHSNGVQLTQAGLEFNYRGEFFDGNTQLRAAGLVALPRELPLEPGQPFAGLEVKRMGLKASWLLLLLPCAGQDAMRAFTLAALLAALLACGAATVAANNNGYRPRIRRELRSLTDREYRCFITGLSVMQSLSTASGRRLYGSKYISYDELIVKHSVATNDPRGDQGHNGPPFMTFHRAFLLELEESLLAVCPDMKALPYWDLTLDNPITGKYWNTPNAIMTEKYAGAQDGNPLLGNGVISGVFAWRQVKRFIPQQWSPKILKVYNGSAYGLVRGPTNTNYNPLVTRFPTANLATIIKAANQSGISRLPFANEVAVPFEANWLITQGGKLALYYPAQNYLRCLNPNQYPDWMSWGFCCDLTILMNAPSSVDKTKYINPVVKATSLLHAGPHWTTGGMSLTDDKNIGDMFDVSTSPNEPLMFPIHHANLDRSNMLWQLNALKKDRTMLAKFWGYPKTKADYSTASDGTLLDDVVNSVSPFDRLFASPPANGYGYTHKEVLWYTRPGASPYIYDTMLPYLKQISG</sequence>
<dbReference type="GO" id="GO:0046872">
    <property type="term" value="F:metal ion binding"/>
    <property type="evidence" value="ECO:0007669"/>
    <property type="project" value="UniProtKB-KW"/>
</dbReference>
<evidence type="ECO:0000256" key="3">
    <source>
        <dbReference type="SAM" id="MobiDB-lite"/>
    </source>
</evidence>
<organism evidence="5 6">
    <name type="scientific">Chlorella sorokiniana</name>
    <name type="common">Freshwater green alga</name>
    <dbReference type="NCBI Taxonomy" id="3076"/>
    <lineage>
        <taxon>Eukaryota</taxon>
        <taxon>Viridiplantae</taxon>
        <taxon>Chlorophyta</taxon>
        <taxon>core chlorophytes</taxon>
        <taxon>Trebouxiophyceae</taxon>
        <taxon>Chlorellales</taxon>
        <taxon>Chlorellaceae</taxon>
        <taxon>Chlorella clade</taxon>
        <taxon>Chlorella</taxon>
    </lineage>
</organism>
<dbReference type="OrthoDB" id="511033at2759"/>
<protein>
    <submittedName>
        <fullName evidence="5">Tyrosinase 2</fullName>
    </submittedName>
</protein>
<feature type="region of interest" description="Disordered" evidence="3">
    <location>
        <begin position="64"/>
        <end position="87"/>
    </location>
</feature>
<proteinExistence type="predicted"/>
<dbReference type="Gene3D" id="1.10.1280.10">
    <property type="entry name" value="Di-copper center containing domain from catechol oxidase"/>
    <property type="match status" value="1"/>
</dbReference>
<dbReference type="PANTHER" id="PTHR11474:SF126">
    <property type="entry name" value="TYROSINASE-LIKE PROTEIN TYR-1-RELATED"/>
    <property type="match status" value="1"/>
</dbReference>
<dbReference type="Proteomes" id="UP000239899">
    <property type="component" value="Unassembled WGS sequence"/>
</dbReference>
<evidence type="ECO:0000313" key="6">
    <source>
        <dbReference type="Proteomes" id="UP000239899"/>
    </source>
</evidence>
<dbReference type="PROSITE" id="PS00497">
    <property type="entry name" value="TYROSINASE_1"/>
    <property type="match status" value="1"/>
</dbReference>
<name>A0A2P6TX23_CHLSO</name>
<keyword evidence="1" id="KW-0479">Metal-binding</keyword>
<dbReference type="Pfam" id="PF00264">
    <property type="entry name" value="Tyrosinase"/>
    <property type="match status" value="1"/>
</dbReference>
<dbReference type="EMBL" id="LHPG02000005">
    <property type="protein sequence ID" value="PRW58612.1"/>
    <property type="molecule type" value="Genomic_DNA"/>
</dbReference>
<reference evidence="5 6" key="1">
    <citation type="journal article" date="2018" name="Plant J.">
        <title>Genome sequences of Chlorella sorokiniana UTEX 1602 and Micractinium conductrix SAG 241.80: implications to maltose excretion by a green alga.</title>
        <authorList>
            <person name="Arriola M.B."/>
            <person name="Velmurugan N."/>
            <person name="Zhang Y."/>
            <person name="Plunkett M.H."/>
            <person name="Hondzo H."/>
            <person name="Barney B.M."/>
        </authorList>
    </citation>
    <scope>NUCLEOTIDE SEQUENCE [LARGE SCALE GENOMIC DNA]</scope>
    <source>
        <strain evidence="6">UTEX 1602</strain>
    </source>
</reference>
<feature type="domain" description="Tyrosinase copper-binding" evidence="4">
    <location>
        <begin position="408"/>
        <end position="425"/>
    </location>
</feature>
<evidence type="ECO:0000256" key="1">
    <source>
        <dbReference type="ARBA" id="ARBA00022723"/>
    </source>
</evidence>
<keyword evidence="6" id="KW-1185">Reference proteome</keyword>